<keyword evidence="7" id="KW-1185">Reference proteome</keyword>
<dbReference type="GO" id="GO:0046872">
    <property type="term" value="F:metal ion binding"/>
    <property type="evidence" value="ECO:0007669"/>
    <property type="project" value="UniProtKB-KW"/>
</dbReference>
<dbReference type="PANTHER" id="PTHR33337">
    <property type="entry name" value="GFA DOMAIN-CONTAINING PROTEIN"/>
    <property type="match status" value="1"/>
</dbReference>
<evidence type="ECO:0000256" key="1">
    <source>
        <dbReference type="ARBA" id="ARBA00005495"/>
    </source>
</evidence>
<dbReference type="Pfam" id="PF04828">
    <property type="entry name" value="GFA"/>
    <property type="match status" value="1"/>
</dbReference>
<dbReference type="Proteomes" id="UP000184248">
    <property type="component" value="Unassembled WGS sequence"/>
</dbReference>
<dbReference type="PANTHER" id="PTHR33337:SF40">
    <property type="entry name" value="CENP-V_GFA DOMAIN-CONTAINING PROTEIN-RELATED"/>
    <property type="match status" value="1"/>
</dbReference>
<accession>A0A1M6MRY8</accession>
<dbReference type="EMBL" id="FRAL01000001">
    <property type="protein sequence ID" value="SHJ86285.1"/>
    <property type="molecule type" value="Genomic_DNA"/>
</dbReference>
<name>A0A1M6MRY8_9GAMM</name>
<keyword evidence="4" id="KW-0456">Lyase</keyword>
<dbReference type="InterPro" id="IPR011057">
    <property type="entry name" value="Mss4-like_sf"/>
</dbReference>
<evidence type="ECO:0000256" key="2">
    <source>
        <dbReference type="ARBA" id="ARBA00022723"/>
    </source>
</evidence>
<evidence type="ECO:0000256" key="3">
    <source>
        <dbReference type="ARBA" id="ARBA00022833"/>
    </source>
</evidence>
<dbReference type="InterPro" id="IPR006913">
    <property type="entry name" value="CENP-V/GFA"/>
</dbReference>
<reference evidence="7" key="1">
    <citation type="submission" date="2016-11" db="EMBL/GenBank/DDBJ databases">
        <authorList>
            <person name="Varghese N."/>
            <person name="Submissions S."/>
        </authorList>
    </citation>
    <scope>NUCLEOTIDE SEQUENCE [LARGE SCALE GENOMIC DNA]</scope>
    <source>
        <strain evidence="7">ALO Sharm</strain>
    </source>
</reference>
<dbReference type="RefSeq" id="WP_064698005.1">
    <property type="nucleotide sequence ID" value="NZ_BDEO01000001.1"/>
</dbReference>
<evidence type="ECO:0000313" key="6">
    <source>
        <dbReference type="EMBL" id="SHJ86285.1"/>
    </source>
</evidence>
<gene>
    <name evidence="6" type="ORF">SAMN05192556_101145</name>
</gene>
<evidence type="ECO:0000256" key="4">
    <source>
        <dbReference type="ARBA" id="ARBA00023239"/>
    </source>
</evidence>
<sequence length="142" mass="15699">MNDAMTLRGSCLCGAVTLSVEAERQNVAACHCQMCRTWGGGPLLAMESVGRATLEGEDHVSIYASSDWAERGFCRHCGTHLFYRLKTGEHYAVPVGLVDTGEAWTFDSQIFIDEKPGWYHFGNATQDLTGQQVFEAFQADQE</sequence>
<feature type="domain" description="CENP-V/GFA" evidence="5">
    <location>
        <begin position="7"/>
        <end position="120"/>
    </location>
</feature>
<keyword evidence="3" id="KW-0862">Zinc</keyword>
<organism evidence="6 7">
    <name type="scientific">Halomonas caseinilytica</name>
    <dbReference type="NCBI Taxonomy" id="438744"/>
    <lineage>
        <taxon>Bacteria</taxon>
        <taxon>Pseudomonadati</taxon>
        <taxon>Pseudomonadota</taxon>
        <taxon>Gammaproteobacteria</taxon>
        <taxon>Oceanospirillales</taxon>
        <taxon>Halomonadaceae</taxon>
        <taxon>Halomonas</taxon>
    </lineage>
</organism>
<protein>
    <submittedName>
        <fullName evidence="6">Uncharacterized conserved protein</fullName>
    </submittedName>
</protein>
<dbReference type="Gene3D" id="3.90.1590.10">
    <property type="entry name" value="glutathione-dependent formaldehyde- activating enzyme (gfa)"/>
    <property type="match status" value="1"/>
</dbReference>
<dbReference type="OrthoDB" id="4188830at2"/>
<keyword evidence="2" id="KW-0479">Metal-binding</keyword>
<proteinExistence type="inferred from homology"/>
<dbReference type="SUPFAM" id="SSF51316">
    <property type="entry name" value="Mss4-like"/>
    <property type="match status" value="1"/>
</dbReference>
<evidence type="ECO:0000313" key="7">
    <source>
        <dbReference type="Proteomes" id="UP000184248"/>
    </source>
</evidence>
<dbReference type="GO" id="GO:0016846">
    <property type="term" value="F:carbon-sulfur lyase activity"/>
    <property type="evidence" value="ECO:0007669"/>
    <property type="project" value="InterPro"/>
</dbReference>
<evidence type="ECO:0000259" key="5">
    <source>
        <dbReference type="PROSITE" id="PS51891"/>
    </source>
</evidence>
<dbReference type="AlphaFoldDB" id="A0A1M6MRY8"/>
<dbReference type="PROSITE" id="PS51891">
    <property type="entry name" value="CENP_V_GFA"/>
    <property type="match status" value="1"/>
</dbReference>
<comment type="similarity">
    <text evidence="1">Belongs to the Gfa family.</text>
</comment>